<dbReference type="Proteomes" id="UP000791440">
    <property type="component" value="Unassembled WGS sequence"/>
</dbReference>
<sequence>MNATGQLNQQLQQDLQNELITANQLLRLISFELQQLKSFTCAGGEFEANIKENASLLAKLASMKNINIENLPLMTRIQTNIAANDSHLAEQSLRNETSMED</sequence>
<proteinExistence type="predicted"/>
<dbReference type="AlphaFoldDB" id="A0A922CEM9"/>
<keyword evidence="2" id="KW-1185">Reference proteome</keyword>
<evidence type="ECO:0000313" key="1">
    <source>
        <dbReference type="EMBL" id="KAG6443362.1"/>
    </source>
</evidence>
<reference evidence="1" key="1">
    <citation type="journal article" date="2016" name="Insect Biochem. Mol. Biol.">
        <title>Multifaceted biological insights from a draft genome sequence of the tobacco hornworm moth, Manduca sexta.</title>
        <authorList>
            <person name="Kanost M.R."/>
            <person name="Arrese E.L."/>
            <person name="Cao X."/>
            <person name="Chen Y.R."/>
            <person name="Chellapilla S."/>
            <person name="Goldsmith M.R."/>
            <person name="Grosse-Wilde E."/>
            <person name="Heckel D.G."/>
            <person name="Herndon N."/>
            <person name="Jiang H."/>
            <person name="Papanicolaou A."/>
            <person name="Qu J."/>
            <person name="Soulages J.L."/>
            <person name="Vogel H."/>
            <person name="Walters J."/>
            <person name="Waterhouse R.M."/>
            <person name="Ahn S.J."/>
            <person name="Almeida F.C."/>
            <person name="An C."/>
            <person name="Aqrawi P."/>
            <person name="Bretschneider A."/>
            <person name="Bryant W.B."/>
            <person name="Bucks S."/>
            <person name="Chao H."/>
            <person name="Chevignon G."/>
            <person name="Christen J.M."/>
            <person name="Clarke D.F."/>
            <person name="Dittmer N.T."/>
            <person name="Ferguson L.C.F."/>
            <person name="Garavelou S."/>
            <person name="Gordon K.H.J."/>
            <person name="Gunaratna R.T."/>
            <person name="Han Y."/>
            <person name="Hauser F."/>
            <person name="He Y."/>
            <person name="Heidel-Fischer H."/>
            <person name="Hirsh A."/>
            <person name="Hu Y."/>
            <person name="Jiang H."/>
            <person name="Kalra D."/>
            <person name="Klinner C."/>
            <person name="Konig C."/>
            <person name="Kovar C."/>
            <person name="Kroll A.R."/>
            <person name="Kuwar S.S."/>
            <person name="Lee S.L."/>
            <person name="Lehman R."/>
            <person name="Li K."/>
            <person name="Li Z."/>
            <person name="Liang H."/>
            <person name="Lovelace S."/>
            <person name="Lu Z."/>
            <person name="Mansfield J.H."/>
            <person name="McCulloch K.J."/>
            <person name="Mathew T."/>
            <person name="Morton B."/>
            <person name="Muzny D.M."/>
            <person name="Neunemann D."/>
            <person name="Ongeri F."/>
            <person name="Pauchet Y."/>
            <person name="Pu L.L."/>
            <person name="Pyrousis I."/>
            <person name="Rao X.J."/>
            <person name="Redding A."/>
            <person name="Roesel C."/>
            <person name="Sanchez-Gracia A."/>
            <person name="Schaack S."/>
            <person name="Shukla A."/>
            <person name="Tetreau G."/>
            <person name="Wang Y."/>
            <person name="Xiong G.H."/>
            <person name="Traut W."/>
            <person name="Walsh T.K."/>
            <person name="Worley K.C."/>
            <person name="Wu D."/>
            <person name="Wu W."/>
            <person name="Wu Y.Q."/>
            <person name="Zhang X."/>
            <person name="Zou Z."/>
            <person name="Zucker H."/>
            <person name="Briscoe A.D."/>
            <person name="Burmester T."/>
            <person name="Clem R.J."/>
            <person name="Feyereisen R."/>
            <person name="Grimmelikhuijzen C.J.P."/>
            <person name="Hamodrakas S.J."/>
            <person name="Hansson B.S."/>
            <person name="Huguet E."/>
            <person name="Jermiin L.S."/>
            <person name="Lan Q."/>
            <person name="Lehman H.K."/>
            <person name="Lorenzen M."/>
            <person name="Merzendorfer H."/>
            <person name="Michalopoulos I."/>
            <person name="Morton D.B."/>
            <person name="Muthukrishnan S."/>
            <person name="Oakeshott J.G."/>
            <person name="Palmer W."/>
            <person name="Park Y."/>
            <person name="Passarelli A.L."/>
            <person name="Rozas J."/>
            <person name="Schwartz L.M."/>
            <person name="Smith W."/>
            <person name="Southgate A."/>
            <person name="Vilcinskas A."/>
            <person name="Vogt R."/>
            <person name="Wang P."/>
            <person name="Werren J."/>
            <person name="Yu X.Q."/>
            <person name="Zhou J.J."/>
            <person name="Brown S.J."/>
            <person name="Scherer S.E."/>
            <person name="Richards S."/>
            <person name="Blissard G.W."/>
        </authorList>
    </citation>
    <scope>NUCLEOTIDE SEQUENCE</scope>
</reference>
<gene>
    <name evidence="1" type="ORF">O3G_MSEX002814</name>
</gene>
<dbReference type="EMBL" id="JH668301">
    <property type="protein sequence ID" value="KAG6443362.1"/>
    <property type="molecule type" value="Genomic_DNA"/>
</dbReference>
<comment type="caution">
    <text evidence="1">The sequence shown here is derived from an EMBL/GenBank/DDBJ whole genome shotgun (WGS) entry which is preliminary data.</text>
</comment>
<organism evidence="1 2">
    <name type="scientific">Manduca sexta</name>
    <name type="common">Tobacco hawkmoth</name>
    <name type="synonym">Tobacco hornworm</name>
    <dbReference type="NCBI Taxonomy" id="7130"/>
    <lineage>
        <taxon>Eukaryota</taxon>
        <taxon>Metazoa</taxon>
        <taxon>Ecdysozoa</taxon>
        <taxon>Arthropoda</taxon>
        <taxon>Hexapoda</taxon>
        <taxon>Insecta</taxon>
        <taxon>Pterygota</taxon>
        <taxon>Neoptera</taxon>
        <taxon>Endopterygota</taxon>
        <taxon>Lepidoptera</taxon>
        <taxon>Glossata</taxon>
        <taxon>Ditrysia</taxon>
        <taxon>Bombycoidea</taxon>
        <taxon>Sphingidae</taxon>
        <taxon>Sphinginae</taxon>
        <taxon>Sphingini</taxon>
        <taxon>Manduca</taxon>
    </lineage>
</organism>
<reference evidence="1" key="2">
    <citation type="submission" date="2020-12" db="EMBL/GenBank/DDBJ databases">
        <authorList>
            <person name="Kanost M."/>
        </authorList>
    </citation>
    <scope>NUCLEOTIDE SEQUENCE</scope>
</reference>
<evidence type="ECO:0000313" key="2">
    <source>
        <dbReference type="Proteomes" id="UP000791440"/>
    </source>
</evidence>
<name>A0A922CEM9_MANSE</name>
<protein>
    <submittedName>
        <fullName evidence="1">Uncharacterized protein</fullName>
    </submittedName>
</protein>
<accession>A0A922CEM9</accession>